<gene>
    <name evidence="2" type="ORF">PV05_00783</name>
</gene>
<dbReference type="RefSeq" id="XP_013321160.1">
    <property type="nucleotide sequence ID" value="XM_013465706.1"/>
</dbReference>
<reference evidence="2 3" key="1">
    <citation type="submission" date="2015-01" db="EMBL/GenBank/DDBJ databases">
        <title>The Genome Sequence of Exophiala xenobiotica CBS118157.</title>
        <authorList>
            <consortium name="The Broad Institute Genomics Platform"/>
            <person name="Cuomo C."/>
            <person name="de Hoog S."/>
            <person name="Gorbushina A."/>
            <person name="Stielow B."/>
            <person name="Teixiera M."/>
            <person name="Abouelleil A."/>
            <person name="Chapman S.B."/>
            <person name="Priest M."/>
            <person name="Young S.K."/>
            <person name="Wortman J."/>
            <person name="Nusbaum C."/>
            <person name="Birren B."/>
        </authorList>
    </citation>
    <scope>NUCLEOTIDE SEQUENCE [LARGE SCALE GENOMIC DNA]</scope>
    <source>
        <strain evidence="2 3">CBS 118157</strain>
    </source>
</reference>
<evidence type="ECO:0000313" key="3">
    <source>
        <dbReference type="Proteomes" id="UP000054342"/>
    </source>
</evidence>
<name>A0A0D2C6S3_9EURO</name>
<dbReference type="HOGENOM" id="CLU_1959602_0_0_1"/>
<feature type="region of interest" description="Disordered" evidence="1">
    <location>
        <begin position="28"/>
        <end position="52"/>
    </location>
</feature>
<sequence length="128" mass="14231">MDSPDCPFGLRLATSTTDHRSLATRAITGVNQPRENTNQGHLDSPSNTRGVGARWEHGEVGEVLPGGSSEFVLFVSSSFDSLPTRGGISLPEELMSIGAGRCRVKAVQLFMSTRRTRYLWEMHWRRQQ</sequence>
<proteinExistence type="predicted"/>
<dbReference type="GeneID" id="25322691"/>
<dbReference type="AlphaFoldDB" id="A0A0D2C6S3"/>
<evidence type="ECO:0000256" key="1">
    <source>
        <dbReference type="SAM" id="MobiDB-lite"/>
    </source>
</evidence>
<keyword evidence="3" id="KW-1185">Reference proteome</keyword>
<dbReference type="EMBL" id="KN847317">
    <property type="protein sequence ID" value="KIW60576.1"/>
    <property type="molecule type" value="Genomic_DNA"/>
</dbReference>
<feature type="compositionally biased region" description="Polar residues" evidence="1">
    <location>
        <begin position="29"/>
        <end position="49"/>
    </location>
</feature>
<protein>
    <submittedName>
        <fullName evidence="2">Uncharacterized protein</fullName>
    </submittedName>
</protein>
<accession>A0A0D2C6S3</accession>
<organism evidence="2 3">
    <name type="scientific">Exophiala xenobiotica</name>
    <dbReference type="NCBI Taxonomy" id="348802"/>
    <lineage>
        <taxon>Eukaryota</taxon>
        <taxon>Fungi</taxon>
        <taxon>Dikarya</taxon>
        <taxon>Ascomycota</taxon>
        <taxon>Pezizomycotina</taxon>
        <taxon>Eurotiomycetes</taxon>
        <taxon>Chaetothyriomycetidae</taxon>
        <taxon>Chaetothyriales</taxon>
        <taxon>Herpotrichiellaceae</taxon>
        <taxon>Exophiala</taxon>
    </lineage>
</organism>
<dbReference type="Proteomes" id="UP000054342">
    <property type="component" value="Unassembled WGS sequence"/>
</dbReference>
<evidence type="ECO:0000313" key="2">
    <source>
        <dbReference type="EMBL" id="KIW60576.1"/>
    </source>
</evidence>